<dbReference type="InterPro" id="IPR013784">
    <property type="entry name" value="Carb-bd-like_fold"/>
</dbReference>
<dbReference type="RefSeq" id="WP_264792011.1">
    <property type="nucleotide sequence ID" value="NZ_AP026867.1"/>
</dbReference>
<dbReference type="SMART" id="SM00327">
    <property type="entry name" value="VWA"/>
    <property type="match status" value="1"/>
</dbReference>
<organism evidence="4 5">
    <name type="scientific">Aureispira anguillae</name>
    <dbReference type="NCBI Taxonomy" id="2864201"/>
    <lineage>
        <taxon>Bacteria</taxon>
        <taxon>Pseudomonadati</taxon>
        <taxon>Bacteroidota</taxon>
        <taxon>Saprospiria</taxon>
        <taxon>Saprospirales</taxon>
        <taxon>Saprospiraceae</taxon>
        <taxon>Aureispira</taxon>
    </lineage>
</organism>
<dbReference type="GO" id="GO:0030246">
    <property type="term" value="F:carbohydrate binding"/>
    <property type="evidence" value="ECO:0007669"/>
    <property type="project" value="InterPro"/>
</dbReference>
<keyword evidence="5" id="KW-1185">Reference proteome</keyword>
<feature type="domain" description="VWFA" evidence="3">
    <location>
        <begin position="321"/>
        <end position="494"/>
    </location>
</feature>
<evidence type="ECO:0000313" key="5">
    <source>
        <dbReference type="Proteomes" id="UP001060919"/>
    </source>
</evidence>
<dbReference type="InterPro" id="IPR021908">
    <property type="entry name" value="YfbK_C"/>
</dbReference>
<dbReference type="Pfam" id="PF12450">
    <property type="entry name" value="vWF_A"/>
    <property type="match status" value="1"/>
</dbReference>
<dbReference type="Gene3D" id="2.60.40.1120">
    <property type="entry name" value="Carboxypeptidase-like, regulatory domain"/>
    <property type="match status" value="1"/>
</dbReference>
<feature type="chain" id="PRO_5037609213" evidence="2">
    <location>
        <begin position="21"/>
        <end position="690"/>
    </location>
</feature>
<gene>
    <name evidence="4" type="ORF">AsAng_0014510</name>
</gene>
<sequence length="690" mass="75663">MIKVLHIIFFSLLILHNTIAQTTGTLQGQVLDLNSDEGLPFARLSLEHPIHPNKVTETDFDGKYNFSNVKQDTYQLVVSYVGFPTKTMTGIVVQAGQVTIIDVEMEETVQMAEIVVAAEPLIEQSAVAGGQTLSANDIKNLPTRSVTSIVATTAGVNQADKGSAVSSRGSRANTRLKRISGKKMKRKAMRPAAAPKPYSNSKNYRTAAPPVEKPANEEYASFVENEFRAVQDEPLSTFSIDVDRASYANIRRHLNQMQKPPKDAVRIEEMINYFEYNYPQPQGEDPFSVTTEVADCPWNKAAQLVKIGLQGKNIDLEKAPASNLVFLIDVSGSMSSANKLPLLKESLKLLINNMRAQDKIAIVVYAGAAGLVQASTNDKNKLLKALDQLQAGGSTAGGAGIELAYKTAKSNLAKDGNNRVIIATDGDFNVGASSANDLEKLIVEKRKDNIFLTVLGYGMGNYKDSRMEVLADKGNGNYAYIDNIKEAKKTLVKEMGGTLYTIAKDVKIQVEFNPVQVKSYRLVGYENRLLNKEDFNNDTKDAGELGAGHTVTALYEIVLSTGKKANKAAKKVDELVYQKNKSTHLAQTSNDLMTIKLRYKKPTGMKSTLMKFPLEKKLQPISEASENFRFAASVAGFGMLLRDSKFKNDLTYKTVLELAKGAKGADKEGYRAEYIEMVSNVLSMTAQAQK</sequence>
<proteinExistence type="predicted"/>
<accession>A0A915YCU4</accession>
<dbReference type="Pfam" id="PF12034">
    <property type="entry name" value="YfbK_C"/>
    <property type="match status" value="1"/>
</dbReference>
<dbReference type="InterPro" id="IPR036465">
    <property type="entry name" value="vWFA_dom_sf"/>
</dbReference>
<dbReference type="Pfam" id="PF13620">
    <property type="entry name" value="CarboxypepD_reg"/>
    <property type="match status" value="1"/>
</dbReference>
<dbReference type="KEGG" id="aup:AsAng_0014510"/>
<feature type="region of interest" description="Disordered" evidence="1">
    <location>
        <begin position="181"/>
        <end position="211"/>
    </location>
</feature>
<dbReference type="Pfam" id="PF00092">
    <property type="entry name" value="VWA"/>
    <property type="match status" value="1"/>
</dbReference>
<evidence type="ECO:0000256" key="1">
    <source>
        <dbReference type="SAM" id="MobiDB-lite"/>
    </source>
</evidence>
<dbReference type="PANTHER" id="PTHR10166">
    <property type="entry name" value="VOLTAGE-DEPENDENT CALCIUM CHANNEL SUBUNIT ALPHA-2/DELTA-RELATED"/>
    <property type="match status" value="1"/>
</dbReference>
<dbReference type="PANTHER" id="PTHR10166:SF37">
    <property type="entry name" value="STOLID, ISOFORM H"/>
    <property type="match status" value="1"/>
</dbReference>
<keyword evidence="2" id="KW-0732">Signal</keyword>
<evidence type="ECO:0000259" key="3">
    <source>
        <dbReference type="SMART" id="SM00327"/>
    </source>
</evidence>
<dbReference type="InterPro" id="IPR022156">
    <property type="entry name" value="Uncharacterised_YfbK_N"/>
</dbReference>
<dbReference type="EMBL" id="AP026867">
    <property type="protein sequence ID" value="BDS10742.1"/>
    <property type="molecule type" value="Genomic_DNA"/>
</dbReference>
<evidence type="ECO:0000256" key="2">
    <source>
        <dbReference type="SAM" id="SignalP"/>
    </source>
</evidence>
<dbReference type="SUPFAM" id="SSF49452">
    <property type="entry name" value="Starch-binding domain-like"/>
    <property type="match status" value="1"/>
</dbReference>
<dbReference type="InterPro" id="IPR002035">
    <property type="entry name" value="VWF_A"/>
</dbReference>
<name>A0A915YCU4_9BACT</name>
<dbReference type="Proteomes" id="UP001060919">
    <property type="component" value="Chromosome"/>
</dbReference>
<dbReference type="SUPFAM" id="SSF53300">
    <property type="entry name" value="vWA-like"/>
    <property type="match status" value="1"/>
</dbReference>
<feature type="signal peptide" evidence="2">
    <location>
        <begin position="1"/>
        <end position="20"/>
    </location>
</feature>
<reference evidence="4" key="1">
    <citation type="submission" date="2022-09" db="EMBL/GenBank/DDBJ databases">
        <title>Aureispira anguillicida sp. nov., isolated from Leptocephalus of Japanese eel Anguilla japonica.</title>
        <authorList>
            <person name="Yuasa K."/>
            <person name="Mekata T."/>
            <person name="Ikunari K."/>
        </authorList>
    </citation>
    <scope>NUCLEOTIDE SEQUENCE</scope>
    <source>
        <strain evidence="4">EL160426</strain>
    </source>
</reference>
<dbReference type="InterPro" id="IPR051173">
    <property type="entry name" value="Ca_channel_alpha-2/delta"/>
</dbReference>
<protein>
    <submittedName>
        <fullName evidence="4">von Willebrand factor type A domain-containing protein</fullName>
    </submittedName>
</protein>
<evidence type="ECO:0000313" key="4">
    <source>
        <dbReference type="EMBL" id="BDS10742.1"/>
    </source>
</evidence>
<dbReference type="AlphaFoldDB" id="A0A915YCU4"/>
<dbReference type="Gene3D" id="3.40.50.410">
    <property type="entry name" value="von Willebrand factor, type A domain"/>
    <property type="match status" value="1"/>
</dbReference>